<evidence type="ECO:0000256" key="8">
    <source>
        <dbReference type="ARBA" id="ARBA00023034"/>
    </source>
</evidence>
<evidence type="ECO:0000256" key="4">
    <source>
        <dbReference type="ARBA" id="ARBA00022679"/>
    </source>
</evidence>
<dbReference type="KEGG" id="pbi:103051166"/>
<organism evidence="11 12">
    <name type="scientific">Python bivittatus</name>
    <name type="common">Burmese python</name>
    <name type="synonym">Python molurus bivittatus</name>
    <dbReference type="NCBI Taxonomy" id="176946"/>
    <lineage>
        <taxon>Eukaryota</taxon>
        <taxon>Metazoa</taxon>
        <taxon>Chordata</taxon>
        <taxon>Craniata</taxon>
        <taxon>Vertebrata</taxon>
        <taxon>Euteleostomi</taxon>
        <taxon>Lepidosauria</taxon>
        <taxon>Squamata</taxon>
        <taxon>Bifurcata</taxon>
        <taxon>Unidentata</taxon>
        <taxon>Episquamata</taxon>
        <taxon>Toxicofera</taxon>
        <taxon>Serpentes</taxon>
        <taxon>Henophidia</taxon>
        <taxon>Pythonidae</taxon>
        <taxon>Python</taxon>
    </lineage>
</organism>
<dbReference type="PANTHER" id="PTHR13713:SF8">
    <property type="entry name" value="TYPE 2 LACTOSAMINE ALPHA-2,3-SIALYLTRANSFERASE"/>
    <property type="match status" value="1"/>
</dbReference>
<dbReference type="RefSeq" id="XP_025020948.1">
    <property type="nucleotide sequence ID" value="XM_025165180.1"/>
</dbReference>
<dbReference type="AlphaFoldDB" id="A0A9F5MY07"/>
<keyword evidence="11" id="KW-1185">Reference proteome</keyword>
<evidence type="ECO:0000256" key="2">
    <source>
        <dbReference type="ARBA" id="ARBA00006003"/>
    </source>
</evidence>
<dbReference type="GO" id="GO:0009247">
    <property type="term" value="P:glycolipid biosynthetic process"/>
    <property type="evidence" value="ECO:0007669"/>
    <property type="project" value="TreeGrafter"/>
</dbReference>
<dbReference type="GO" id="GO:0008373">
    <property type="term" value="F:sialyltransferase activity"/>
    <property type="evidence" value="ECO:0007669"/>
    <property type="project" value="InterPro"/>
</dbReference>
<dbReference type="Proteomes" id="UP000695026">
    <property type="component" value="Unplaced"/>
</dbReference>
<evidence type="ECO:0000256" key="3">
    <source>
        <dbReference type="ARBA" id="ARBA00022676"/>
    </source>
</evidence>
<evidence type="ECO:0000313" key="11">
    <source>
        <dbReference type="Proteomes" id="UP000695026"/>
    </source>
</evidence>
<evidence type="ECO:0000256" key="6">
    <source>
        <dbReference type="ARBA" id="ARBA00022968"/>
    </source>
</evidence>
<proteinExistence type="inferred from homology"/>
<keyword evidence="8" id="KW-0333">Golgi apparatus</keyword>
<dbReference type="GeneID" id="103051166"/>
<protein>
    <submittedName>
        <fullName evidence="12">Type 2 lactosamine alpha-2,3-sialyltransferase</fullName>
    </submittedName>
</protein>
<keyword evidence="5" id="KW-0812">Transmembrane</keyword>
<comment type="subcellular location">
    <subcellularLocation>
        <location evidence="1">Golgi apparatus membrane</location>
        <topology evidence="1">Single-pass type II membrane protein</topology>
    </subcellularLocation>
</comment>
<keyword evidence="3" id="KW-0328">Glycosyltransferase</keyword>
<comment type="similarity">
    <text evidence="2">Belongs to the glycosyltransferase 29 family.</text>
</comment>
<accession>A0A9F5MY07</accession>
<dbReference type="PANTHER" id="PTHR13713">
    <property type="entry name" value="SIALYLTRANSFERASE"/>
    <property type="match status" value="1"/>
</dbReference>
<sequence>MNNGPVVGYEDDVGRRTTFRLFYPESIFSDPVHYDPNTTAVLIVFKPYDLKWLSDLLSGHSYFRTDVFWRKPAMNMIYKPGQIRILDPFVTKRTAYELLHFPRRFSRREKPKHPTTGLIAIAFAFDICSEVHVTGFKYDLQDQGSSLHYYGNDTMSLMIKNEYHDIVAEQRLLKELIDHQIVISLPEEQN</sequence>
<dbReference type="OMA" id="PESATYN"/>
<evidence type="ECO:0000256" key="5">
    <source>
        <dbReference type="ARBA" id="ARBA00022692"/>
    </source>
</evidence>
<dbReference type="Pfam" id="PF00777">
    <property type="entry name" value="Glyco_transf_29"/>
    <property type="match status" value="1"/>
</dbReference>
<dbReference type="GO" id="GO:0000139">
    <property type="term" value="C:Golgi membrane"/>
    <property type="evidence" value="ECO:0007669"/>
    <property type="project" value="UniProtKB-SubCell"/>
</dbReference>
<reference evidence="12" key="1">
    <citation type="submission" date="2025-08" db="UniProtKB">
        <authorList>
            <consortium name="RefSeq"/>
        </authorList>
    </citation>
    <scope>IDENTIFICATION</scope>
    <source>
        <tissue evidence="12">Liver</tissue>
    </source>
</reference>
<keyword evidence="9" id="KW-0472">Membrane</keyword>
<gene>
    <name evidence="12" type="primary">ST3GAL6</name>
</gene>
<name>A0A9F5MY07_PYTBI</name>
<keyword evidence="4" id="KW-0808">Transferase</keyword>
<dbReference type="InterPro" id="IPR051142">
    <property type="entry name" value="Glycosyltransferase_29"/>
</dbReference>
<dbReference type="OrthoDB" id="10264956at2759"/>
<dbReference type="Gene3D" id="3.90.1480.20">
    <property type="entry name" value="Glycosyl transferase family 29"/>
    <property type="match status" value="1"/>
</dbReference>
<dbReference type="InterPro" id="IPR038578">
    <property type="entry name" value="GT29-like_sf"/>
</dbReference>
<evidence type="ECO:0000313" key="12">
    <source>
        <dbReference type="RefSeq" id="XP_025020948.1"/>
    </source>
</evidence>
<dbReference type="InterPro" id="IPR001675">
    <property type="entry name" value="Glyco_trans_29"/>
</dbReference>
<evidence type="ECO:0000256" key="9">
    <source>
        <dbReference type="ARBA" id="ARBA00023136"/>
    </source>
</evidence>
<keyword evidence="6" id="KW-0735">Signal-anchor</keyword>
<evidence type="ECO:0000256" key="1">
    <source>
        <dbReference type="ARBA" id="ARBA00004323"/>
    </source>
</evidence>
<keyword evidence="7" id="KW-1133">Transmembrane helix</keyword>
<evidence type="ECO:0000256" key="7">
    <source>
        <dbReference type="ARBA" id="ARBA00022989"/>
    </source>
</evidence>
<keyword evidence="10" id="KW-0325">Glycoprotein</keyword>
<dbReference type="CTD" id="10402"/>
<evidence type="ECO:0000256" key="10">
    <source>
        <dbReference type="ARBA" id="ARBA00023180"/>
    </source>
</evidence>